<sequence length="100" mass="10954">MATCHTISPLDSPQDTFSPVLTPDKTRDPKHVLAAAMFKASLELARSQVTLDKEGWRCASCGATCAKLHRLTHAPDCAVERVTEAWDAIKRLISEQSFTA</sequence>
<evidence type="ECO:0000313" key="3">
    <source>
        <dbReference type="Proteomes" id="UP000253606"/>
    </source>
</evidence>
<protein>
    <submittedName>
        <fullName evidence="2">Uncharacterized protein</fullName>
    </submittedName>
</protein>
<evidence type="ECO:0000313" key="2">
    <source>
        <dbReference type="EMBL" id="AXC12708.1"/>
    </source>
</evidence>
<organism evidence="2 3">
    <name type="scientific">Acidisarcina polymorpha</name>
    <dbReference type="NCBI Taxonomy" id="2211140"/>
    <lineage>
        <taxon>Bacteria</taxon>
        <taxon>Pseudomonadati</taxon>
        <taxon>Acidobacteriota</taxon>
        <taxon>Terriglobia</taxon>
        <taxon>Terriglobales</taxon>
        <taxon>Acidobacteriaceae</taxon>
        <taxon>Acidisarcina</taxon>
    </lineage>
</organism>
<dbReference type="AlphaFoldDB" id="A0A2Z5G0Q2"/>
<feature type="region of interest" description="Disordered" evidence="1">
    <location>
        <begin position="1"/>
        <end position="20"/>
    </location>
</feature>
<accession>A0A2Z5G0Q2</accession>
<dbReference type="RefSeq" id="WP_114207849.1">
    <property type="nucleotide sequence ID" value="NZ_CP030840.1"/>
</dbReference>
<dbReference type="EMBL" id="CP030840">
    <property type="protein sequence ID" value="AXC12708.1"/>
    <property type="molecule type" value="Genomic_DNA"/>
</dbReference>
<keyword evidence="3" id="KW-1185">Reference proteome</keyword>
<gene>
    <name evidence="2" type="ORF">ACPOL_3421</name>
</gene>
<proteinExistence type="predicted"/>
<evidence type="ECO:0000256" key="1">
    <source>
        <dbReference type="SAM" id="MobiDB-lite"/>
    </source>
</evidence>
<name>A0A2Z5G0Q2_9BACT</name>
<dbReference type="Proteomes" id="UP000253606">
    <property type="component" value="Chromosome"/>
</dbReference>
<reference evidence="2 3" key="1">
    <citation type="journal article" date="2018" name="Front. Microbiol.">
        <title>Hydrolytic Capabilities as a Key to Environmental Success: Chitinolytic and Cellulolytic Acidobacteria From Acidic Sub-arctic Soils and Boreal Peatlands.</title>
        <authorList>
            <person name="Belova S.E."/>
            <person name="Ravin N.V."/>
            <person name="Pankratov T.A."/>
            <person name="Rakitin A.L."/>
            <person name="Ivanova A.A."/>
            <person name="Beletsky A.V."/>
            <person name="Mardanov A.V."/>
            <person name="Sinninghe Damste J.S."/>
            <person name="Dedysh S.N."/>
        </authorList>
    </citation>
    <scope>NUCLEOTIDE SEQUENCE [LARGE SCALE GENOMIC DNA]</scope>
    <source>
        <strain evidence="2 3">SBC82</strain>
    </source>
</reference>
<dbReference type="KEGG" id="abas:ACPOL_3421"/>
<feature type="compositionally biased region" description="Polar residues" evidence="1">
    <location>
        <begin position="1"/>
        <end position="19"/>
    </location>
</feature>